<feature type="coiled-coil region" evidence="12">
    <location>
        <begin position="46"/>
        <end position="79"/>
    </location>
</feature>
<dbReference type="InterPro" id="IPR001878">
    <property type="entry name" value="Znf_CCHC"/>
</dbReference>
<keyword evidence="9" id="KW-0695">RNA-directed DNA polymerase</keyword>
<evidence type="ECO:0000256" key="12">
    <source>
        <dbReference type="SAM" id="Coils"/>
    </source>
</evidence>
<dbReference type="InterPro" id="IPR041373">
    <property type="entry name" value="RT_RNaseH"/>
</dbReference>
<dbReference type="CDD" id="cd01647">
    <property type="entry name" value="RT_LTR"/>
    <property type="match status" value="1"/>
</dbReference>
<evidence type="ECO:0000259" key="14">
    <source>
        <dbReference type="PROSITE" id="PS50158"/>
    </source>
</evidence>
<evidence type="ECO:0000256" key="2">
    <source>
        <dbReference type="ARBA" id="ARBA00012180"/>
    </source>
</evidence>
<dbReference type="GO" id="GO:0003676">
    <property type="term" value="F:nucleic acid binding"/>
    <property type="evidence" value="ECO:0007669"/>
    <property type="project" value="InterPro"/>
</dbReference>
<protein>
    <recommendedName>
        <fullName evidence="10">Gypsy retrotransposon integrase-like protein 1</fullName>
        <ecNumber evidence="3">2.7.7.49</ecNumber>
        <ecNumber evidence="2">3.1.26.4</ecNumber>
    </recommendedName>
</protein>
<dbReference type="PROSITE" id="PS50158">
    <property type="entry name" value="ZF_CCHC"/>
    <property type="match status" value="1"/>
</dbReference>
<keyword evidence="5" id="KW-0548">Nucleotidyltransferase</keyword>
<dbReference type="InterPro" id="IPR036875">
    <property type="entry name" value="Znf_CCHC_sf"/>
</dbReference>
<feature type="domain" description="SCAN box" evidence="15">
    <location>
        <begin position="195"/>
        <end position="270"/>
    </location>
</feature>
<feature type="compositionally biased region" description="Basic and acidic residues" evidence="13">
    <location>
        <begin position="317"/>
        <end position="327"/>
    </location>
</feature>
<dbReference type="FunFam" id="3.30.420.10:FF:000032">
    <property type="entry name" value="Retrovirus-related Pol polyprotein from transposon 297-like Protein"/>
    <property type="match status" value="1"/>
</dbReference>
<evidence type="ECO:0000256" key="8">
    <source>
        <dbReference type="ARBA" id="ARBA00022801"/>
    </source>
</evidence>
<feature type="region of interest" description="Disordered" evidence="13">
    <location>
        <begin position="483"/>
        <end position="503"/>
    </location>
</feature>
<dbReference type="Pfam" id="PF02023">
    <property type="entry name" value="SCAN"/>
    <property type="match status" value="1"/>
</dbReference>
<keyword evidence="12" id="KW-0175">Coiled coil</keyword>
<dbReference type="Pfam" id="PF00665">
    <property type="entry name" value="rve"/>
    <property type="match status" value="1"/>
</dbReference>
<dbReference type="InterPro" id="IPR003309">
    <property type="entry name" value="SCAN_dom"/>
</dbReference>
<dbReference type="InterPro" id="IPR038269">
    <property type="entry name" value="SCAN_sf"/>
</dbReference>
<dbReference type="Ensembl" id="ENSXETT00000106991">
    <property type="protein sequence ID" value="ENSXETP00000111518"/>
    <property type="gene ID" value="ENSXETG00000049369"/>
</dbReference>
<dbReference type="Pfam" id="PF00078">
    <property type="entry name" value="RVT_1"/>
    <property type="match status" value="1"/>
</dbReference>
<reference evidence="18" key="1">
    <citation type="journal article" date="2010" name="Science">
        <title>The genome of the Western clawed frog Xenopus tropicalis.</title>
        <authorList>
            <person name="Hellsten U."/>
            <person name="Harland R.M."/>
            <person name="Gilchrist M.J."/>
            <person name="Hendrix D."/>
            <person name="Jurka J."/>
            <person name="Kapitonov V."/>
            <person name="Ovcharenko I."/>
            <person name="Putnam N.H."/>
            <person name="Shu S."/>
            <person name="Taher L."/>
            <person name="Blitz I.L."/>
            <person name="Blumberg B."/>
            <person name="Dichmann D.S."/>
            <person name="Dubchak I."/>
            <person name="Amaya E."/>
            <person name="Detter J.C."/>
            <person name="Fletcher R."/>
            <person name="Gerhard D.S."/>
            <person name="Goodstein D."/>
            <person name="Graves T."/>
            <person name="Grigoriev I.V."/>
            <person name="Grimwood J."/>
            <person name="Kawashima T."/>
            <person name="Lindquist E."/>
            <person name="Lucas S.M."/>
            <person name="Mead P.E."/>
            <person name="Mitros T."/>
            <person name="Ogino H."/>
            <person name="Ohta Y."/>
            <person name="Poliakov A.V."/>
            <person name="Pollet N."/>
            <person name="Robert J."/>
            <person name="Salamov A."/>
            <person name="Sater A.K."/>
            <person name="Schmutz J."/>
            <person name="Terry A."/>
            <person name="Vize P.D."/>
            <person name="Warren W.C."/>
            <person name="Wells D."/>
            <person name="Wills A."/>
            <person name="Wilson R.K."/>
            <person name="Zimmerman L.B."/>
            <person name="Zorn A.M."/>
            <person name="Grainger R."/>
            <person name="Grammer T."/>
            <person name="Khokha M.K."/>
            <person name="Richardson P.M."/>
            <person name="Rokhsar D.S."/>
        </authorList>
    </citation>
    <scope>NUCLEOTIDE SEQUENCE [LARGE SCALE GENOMIC DNA]</scope>
    <source>
        <strain evidence="18">Nigerian</strain>
    </source>
</reference>
<keyword evidence="11" id="KW-0479">Metal-binding</keyword>
<feature type="compositionally biased region" description="Polar residues" evidence="13">
    <location>
        <begin position="492"/>
        <end position="502"/>
    </location>
</feature>
<dbReference type="Gene3D" id="3.30.70.270">
    <property type="match status" value="2"/>
</dbReference>
<keyword evidence="11" id="KW-0863">Zinc-finger</keyword>
<dbReference type="Pfam" id="PF17921">
    <property type="entry name" value="Integrase_H2C2"/>
    <property type="match status" value="1"/>
</dbReference>
<evidence type="ECO:0000256" key="9">
    <source>
        <dbReference type="ARBA" id="ARBA00022918"/>
    </source>
</evidence>
<dbReference type="CDD" id="cd00303">
    <property type="entry name" value="retropepsin_like"/>
    <property type="match status" value="1"/>
</dbReference>
<dbReference type="InterPro" id="IPR000477">
    <property type="entry name" value="RT_dom"/>
</dbReference>
<dbReference type="PROSITE" id="PS50804">
    <property type="entry name" value="SCAN_BOX"/>
    <property type="match status" value="1"/>
</dbReference>
<sequence length="1504" mass="169786">MEDVLKALLQSTVALQRAHQESTATLQRAHQESTATLQRAHQESLVLQQQSNANQQQSNANQQEANRLLEAQITALAQAAEKDRQLQVELVKQLTAKVSGDAAVAPGVHRSIPGSNLLQRMTGQDDVEAFLCTFERTAEQQAWSKEQWAMIVAPLLVGDAQKAFYDLSSEDAKDYDKLKAEILRRLGVTTSVRAQRVHSWDFKVKGSPRSQMYDLINLVKRWLQPDLLSGPQVVERVTMDRYLRALPTELRRWVSQSDPNTADQLVELVERYLAAEDFTTRAVSTPKRLSAVVLPKKSATVEKPSTEDPGNPGSESTRGRSRVDSPRQTRRAPQCWRCREWGHIAPNCPADPEPMECGTDRKLSLFARPGLVADPEVPTCVVQIGKRTVNALLDTGSLVTLVNTQLLKDCPLTQRQVGVVCVHGDCKKYPRALVTFVTPAGTVCHEVAVSPILLHSVILGRDFPLFRELCQEQVPETEHGVGRLHPIELDPSTGTVNDSTMSGGEKVGPLVSDVIVNGTDEGSEENELFPLAVLVGESEATAETVEEPSMPELEVSRDNFGTAQLRDPTLTKAWENVTINNENTENPGVDCVFPHLVVQNDLLYYVDKIRGEIVEQLVVPQPYRRTVLNLAHSHPLGGHLAYEKTKDRVLQRFFWPGVHADIKSHCESCPECQKSAPMPHFRSPLVPLPVIEIPFERIAMDLVGPLIKSARGHQYILVVMDYATRYPEAVPLRNTSSKTIARELFHMFTRMGIPKEILTDQGTPFMSRVMKELCKFLQIKQLRTSVYHPQTDGLVERFNKTLKGMLKKVVDKDGRNWDCLLPYLMFAIREVPQASTGFSPFELLYGRHPRGLLDVAKETWESESTPYKSVVEHVADMQDRLAMVMPLVREHMLQAQEAQSRIYNRSARVRTFQPGDRVLVLVPTVESKFLAKWQGPYEIIERIGEVNYKVSQPDRRKKEQLYHVNLIKSWKDREALSAYSTAVEVEIPHVPEVKVAETLTNSQKQEMREFLVRNRQIFSDQPGLTEIIKHDIITGPGVKVNVRPYRIPEARRQAVAEEIKKMLELDVIEESHSDWSSPIVLVPKPDGSIRFCNDFRKLNEVSKFDAYPMPRVDELIERLGQARYITTLDLTKGYWQVPLTEGAKEKTAFSTPEGQWQYKRLPFGLHGAPATFQRMMDRILKPHRGYASAYLDDVVIFSPDWESHLPRVQAVLDSIWKAGLTANPKKCAMGLEEARYLGYVIGRGVVKPQVSKIEGIQQWPRPNSKKQVRAFLGIVGYYRRFVPNFASLASPLTDLTKGSKAGAVTWTPEAEEAFLNLKASLCRYPVLIAPNFKKEFLVQTDASEVGLGAVLSQVVNGEEHPVAYLSRKLTPAECRYAIVERECLAIKWALESLRYYLLGRQFKLITDHAPLKWMAQNREKNARVTRWFLSLQNFKFSVEHRPGKLQGNADALSRVYSLMACCAQPHGLEQRGGICGMVTKRSPVSWGKVIDNMYVGPRILRHFY</sequence>
<dbReference type="SUPFAM" id="SSF53098">
    <property type="entry name" value="Ribonuclease H-like"/>
    <property type="match status" value="1"/>
</dbReference>
<dbReference type="FunFam" id="1.10.340.70:FF:000001">
    <property type="entry name" value="Retrovirus-related Pol polyprotein from transposon gypsy-like Protein"/>
    <property type="match status" value="1"/>
</dbReference>
<keyword evidence="11" id="KW-0862">Zinc</keyword>
<evidence type="ECO:0000259" key="16">
    <source>
        <dbReference type="PROSITE" id="PS50878"/>
    </source>
</evidence>
<evidence type="ECO:0000256" key="11">
    <source>
        <dbReference type="PROSITE-ProRule" id="PRU00047"/>
    </source>
</evidence>
<keyword evidence="4" id="KW-0808">Transferase</keyword>
<dbReference type="InterPro" id="IPR001584">
    <property type="entry name" value="Integrase_cat-core"/>
</dbReference>
<evidence type="ECO:0000256" key="5">
    <source>
        <dbReference type="ARBA" id="ARBA00022695"/>
    </source>
</evidence>
<organism evidence="18">
    <name type="scientific">Xenopus tropicalis</name>
    <name type="common">Western clawed frog</name>
    <name type="synonym">Silurana tropicalis</name>
    <dbReference type="NCBI Taxonomy" id="8364"/>
    <lineage>
        <taxon>Eukaryota</taxon>
        <taxon>Metazoa</taxon>
        <taxon>Chordata</taxon>
        <taxon>Craniata</taxon>
        <taxon>Vertebrata</taxon>
        <taxon>Euteleostomi</taxon>
        <taxon>Amphibia</taxon>
        <taxon>Batrachia</taxon>
        <taxon>Anura</taxon>
        <taxon>Pipoidea</taxon>
        <taxon>Pipidae</taxon>
        <taxon>Xenopodinae</taxon>
        <taxon>Xenopus</taxon>
        <taxon>Silurana</taxon>
    </lineage>
</organism>
<evidence type="ECO:0000313" key="18">
    <source>
        <dbReference type="Ensembl" id="ENSXETP00000111518"/>
    </source>
</evidence>
<dbReference type="InterPro" id="IPR036397">
    <property type="entry name" value="RNaseH_sf"/>
</dbReference>
<dbReference type="InterPro" id="IPR012337">
    <property type="entry name" value="RNaseH-like_sf"/>
</dbReference>
<dbReference type="GeneTree" id="ENSGT01050000244855"/>
<accession>A0A803JU17</accession>
<dbReference type="Pfam" id="PF22938">
    <property type="entry name" value="Integrase_p58_C"/>
    <property type="match status" value="1"/>
</dbReference>
<dbReference type="EC" id="3.1.26.4" evidence="2"/>
<evidence type="ECO:0000256" key="7">
    <source>
        <dbReference type="ARBA" id="ARBA00022759"/>
    </source>
</evidence>
<dbReference type="PROSITE" id="PS50994">
    <property type="entry name" value="INTEGRASE"/>
    <property type="match status" value="1"/>
</dbReference>
<reference evidence="18" key="2">
    <citation type="submission" date="2021-03" db="UniProtKB">
        <authorList>
            <consortium name="Ensembl"/>
        </authorList>
    </citation>
    <scope>IDENTIFICATION</scope>
</reference>
<keyword evidence="7" id="KW-0255">Endonuclease</keyword>
<dbReference type="SUPFAM" id="SSF50630">
    <property type="entry name" value="Acid proteases"/>
    <property type="match status" value="1"/>
</dbReference>
<dbReference type="GO" id="GO:0008270">
    <property type="term" value="F:zinc ion binding"/>
    <property type="evidence" value="ECO:0007669"/>
    <property type="project" value="UniProtKB-KW"/>
</dbReference>
<dbReference type="InterPro" id="IPR043502">
    <property type="entry name" value="DNA/RNA_pol_sf"/>
</dbReference>
<dbReference type="PROSITE" id="PS50878">
    <property type="entry name" value="RT_POL"/>
    <property type="match status" value="1"/>
</dbReference>
<dbReference type="PANTHER" id="PTHR37984">
    <property type="entry name" value="PROTEIN CBG26694"/>
    <property type="match status" value="1"/>
</dbReference>
<evidence type="ECO:0000256" key="3">
    <source>
        <dbReference type="ARBA" id="ARBA00012493"/>
    </source>
</evidence>
<dbReference type="Gene3D" id="3.30.420.10">
    <property type="entry name" value="Ribonuclease H-like superfamily/Ribonuclease H"/>
    <property type="match status" value="1"/>
</dbReference>
<dbReference type="InterPro" id="IPR050951">
    <property type="entry name" value="Retrovirus_Pol_polyprotein"/>
</dbReference>
<dbReference type="InterPro" id="IPR043128">
    <property type="entry name" value="Rev_trsase/Diguanyl_cyclase"/>
</dbReference>
<comment type="similarity">
    <text evidence="1">Belongs to the beta type-B retroviral polymerase family. HERV class-II K(HML-2) pol subfamily.</text>
</comment>
<proteinExistence type="inferred from homology"/>
<dbReference type="InParanoid" id="A0A803JU17"/>
<evidence type="ECO:0000259" key="17">
    <source>
        <dbReference type="PROSITE" id="PS50994"/>
    </source>
</evidence>
<dbReference type="SUPFAM" id="SSF57756">
    <property type="entry name" value="Retrovirus zinc finger-like domains"/>
    <property type="match status" value="1"/>
</dbReference>
<dbReference type="Gene3D" id="1.10.4020.10">
    <property type="entry name" value="DNA breaking-rejoining enzymes"/>
    <property type="match status" value="1"/>
</dbReference>
<feature type="domain" description="CCHC-type" evidence="14">
    <location>
        <begin position="335"/>
        <end position="349"/>
    </location>
</feature>
<dbReference type="Pfam" id="PF17917">
    <property type="entry name" value="RT_RNaseH"/>
    <property type="match status" value="1"/>
</dbReference>
<keyword evidence="6" id="KW-0540">Nuclease</keyword>
<dbReference type="SUPFAM" id="SSF56672">
    <property type="entry name" value="DNA/RNA polymerases"/>
    <property type="match status" value="1"/>
</dbReference>
<dbReference type="Gene3D" id="3.10.10.10">
    <property type="entry name" value="HIV Type 1 Reverse Transcriptase, subunit A, domain 1"/>
    <property type="match status" value="1"/>
</dbReference>
<dbReference type="InterPro" id="IPR054465">
    <property type="entry name" value="Integrase_p58-like_C"/>
</dbReference>
<evidence type="ECO:0000256" key="4">
    <source>
        <dbReference type="ARBA" id="ARBA00022679"/>
    </source>
</evidence>
<evidence type="ECO:0000259" key="15">
    <source>
        <dbReference type="PROSITE" id="PS50804"/>
    </source>
</evidence>
<dbReference type="GO" id="GO:0015074">
    <property type="term" value="P:DNA integration"/>
    <property type="evidence" value="ECO:0007669"/>
    <property type="project" value="InterPro"/>
</dbReference>
<evidence type="ECO:0000256" key="1">
    <source>
        <dbReference type="ARBA" id="ARBA00010879"/>
    </source>
</evidence>
<feature type="domain" description="Reverse transcriptase" evidence="16">
    <location>
        <begin position="1063"/>
        <end position="1241"/>
    </location>
</feature>
<dbReference type="EC" id="2.7.7.49" evidence="3"/>
<evidence type="ECO:0000256" key="10">
    <source>
        <dbReference type="ARBA" id="ARBA00039658"/>
    </source>
</evidence>
<dbReference type="PANTHER" id="PTHR37984:SF5">
    <property type="entry name" value="PROTEIN NYNRIN-LIKE"/>
    <property type="match status" value="1"/>
</dbReference>
<name>A0A803JU17_XENTR</name>
<feature type="region of interest" description="Disordered" evidence="13">
    <location>
        <begin position="295"/>
        <end position="329"/>
    </location>
</feature>
<evidence type="ECO:0000256" key="13">
    <source>
        <dbReference type="SAM" id="MobiDB-lite"/>
    </source>
</evidence>
<keyword evidence="8" id="KW-0378">Hydrolase</keyword>
<feature type="domain" description="Integrase catalytic" evidence="17">
    <location>
        <begin position="690"/>
        <end position="848"/>
    </location>
</feature>
<dbReference type="GO" id="GO:0004523">
    <property type="term" value="F:RNA-DNA hybrid ribonuclease activity"/>
    <property type="evidence" value="ECO:0007669"/>
    <property type="project" value="UniProtKB-EC"/>
</dbReference>
<dbReference type="CDD" id="cd09274">
    <property type="entry name" value="RNase_HI_RT_Ty3"/>
    <property type="match status" value="1"/>
</dbReference>
<dbReference type="InterPro" id="IPR021109">
    <property type="entry name" value="Peptidase_aspartic_dom_sf"/>
</dbReference>
<dbReference type="FunFam" id="3.10.20.370:FF:000001">
    <property type="entry name" value="Retrovirus-related Pol polyprotein from transposon 17.6-like protein"/>
    <property type="match status" value="1"/>
</dbReference>
<dbReference type="SUPFAM" id="SSF47353">
    <property type="entry name" value="Retrovirus capsid dimerization domain-like"/>
    <property type="match status" value="1"/>
</dbReference>
<dbReference type="GO" id="GO:0003964">
    <property type="term" value="F:RNA-directed DNA polymerase activity"/>
    <property type="evidence" value="ECO:0007669"/>
    <property type="project" value="UniProtKB-KW"/>
</dbReference>
<evidence type="ECO:0000256" key="6">
    <source>
        <dbReference type="ARBA" id="ARBA00022722"/>
    </source>
</evidence>
<dbReference type="InterPro" id="IPR041588">
    <property type="entry name" value="Integrase_H2C2"/>
</dbReference>
<dbReference type="FunFam" id="3.30.70.270:FF:000020">
    <property type="entry name" value="Transposon Tf2-6 polyprotein-like Protein"/>
    <property type="match status" value="1"/>
</dbReference>
<dbReference type="Gene3D" id="1.10.340.70">
    <property type="match status" value="1"/>
</dbReference>